<evidence type="ECO:0000256" key="6">
    <source>
        <dbReference type="ARBA" id="ARBA00022741"/>
    </source>
</evidence>
<evidence type="ECO:0000256" key="9">
    <source>
        <dbReference type="SAM" id="MobiDB-lite"/>
    </source>
</evidence>
<feature type="region of interest" description="Disordered" evidence="9">
    <location>
        <begin position="1"/>
        <end position="27"/>
    </location>
</feature>
<dbReference type="InterPro" id="IPR045116">
    <property type="entry name" value="Clp1/Grc3"/>
</dbReference>
<proteinExistence type="inferred from homology"/>
<gene>
    <name evidence="11" type="ORF">BU16DRAFT_613182</name>
</gene>
<sequence length="692" mass="76671">MPSLKRRAEESPPRGDKANTKLAEARPVSAFAAARQRTLETSSGYVDLAFKSVVVELKSEQPSASSSDYNPLEDANPTYELDKEHDSSEENPRVDAPLTTWKGNQTNILIDTYEELTIELRHRETIVNIGVYDIFIESGVVILNGAVLKAKNSPQRVFALCTHSLPVVEAIGSSVVRMRTCPSMKLLEQFSDLFTKIGAVAKNQDFRRSFTTAYRNVGDELKRSFIPVAALSPGLILKLCVIKSPKIMIAGTKHSGKNTYANCSINHMLTSMKDESEASVFFLDLDASKPEYTPQGQIALVEVRKLNFGPSYSHPAPIPDDGKDNHIIWSHCMPLNAIAEYPEYFFLCVSDLIKRYEALHSHHSKAILVINTPAWALSNDIDPFLRTISHIRPTSISYFYSGQREGRPDEQFLGPVRAACEKDGIEFSAIEAHPNAIPLRTDSRLASMHMLSYFHCEDLDEVTGQRIYNPTTLSRTSPWDVHYGPDPSDSLDFIGVLMLSEWTDASCIATILNGSLITIVETSDPAIQAQYGNLPCAPEDVTLRAHYGPASSIPARLAGIPYFPPDQNNVVTPLDPGTTKVVCTALIRGFDAHTRALEILVPSTHSALVAELDPQKTVLVFGCCDHPAWAYLEDTQFDQMARKKGVMGLNPDKDAAWRVGKSGIIMGPWVADAEEVEGWGKLHMLRKLRRFK</sequence>
<evidence type="ECO:0000313" key="12">
    <source>
        <dbReference type="Proteomes" id="UP000799750"/>
    </source>
</evidence>
<feature type="compositionally biased region" description="Basic and acidic residues" evidence="9">
    <location>
        <begin position="80"/>
        <end position="93"/>
    </location>
</feature>
<keyword evidence="7" id="KW-0418">Kinase</keyword>
<keyword evidence="5" id="KW-0808">Transferase</keyword>
<feature type="region of interest" description="Disordered" evidence="9">
    <location>
        <begin position="61"/>
        <end position="98"/>
    </location>
</feature>
<comment type="function">
    <text evidence="1">Polynucleotide 5'-kinase involved in rRNA processing.</text>
</comment>
<feature type="compositionally biased region" description="Basic and acidic residues" evidence="9">
    <location>
        <begin position="1"/>
        <end position="19"/>
    </location>
</feature>
<evidence type="ECO:0000313" key="11">
    <source>
        <dbReference type="EMBL" id="KAF2501259.1"/>
    </source>
</evidence>
<accession>A0A6A6R9D9</accession>
<dbReference type="GO" id="GO:0005524">
    <property type="term" value="F:ATP binding"/>
    <property type="evidence" value="ECO:0007669"/>
    <property type="project" value="UniProtKB-KW"/>
</dbReference>
<dbReference type="GO" id="GO:0005634">
    <property type="term" value="C:nucleus"/>
    <property type="evidence" value="ECO:0007669"/>
    <property type="project" value="TreeGrafter"/>
</dbReference>
<name>A0A6A6R9D9_9PEZI</name>
<feature type="domain" description="Clp1 P-loop" evidence="10">
    <location>
        <begin position="251"/>
        <end position="404"/>
    </location>
</feature>
<dbReference type="PANTHER" id="PTHR12755">
    <property type="entry name" value="CLEAVAGE/POLYADENYLATION FACTOR IA SUBUNIT CLP1P"/>
    <property type="match status" value="1"/>
</dbReference>
<evidence type="ECO:0000256" key="2">
    <source>
        <dbReference type="ARBA" id="ARBA00011003"/>
    </source>
</evidence>
<dbReference type="EMBL" id="MU004182">
    <property type="protein sequence ID" value="KAF2501259.1"/>
    <property type="molecule type" value="Genomic_DNA"/>
</dbReference>
<dbReference type="OrthoDB" id="4054781at2759"/>
<dbReference type="GO" id="GO:0051731">
    <property type="term" value="F:polynucleotide 5'-hydroxyl-kinase activity"/>
    <property type="evidence" value="ECO:0007669"/>
    <property type="project" value="InterPro"/>
</dbReference>
<evidence type="ECO:0000256" key="3">
    <source>
        <dbReference type="ARBA" id="ARBA00018706"/>
    </source>
</evidence>
<evidence type="ECO:0000256" key="1">
    <source>
        <dbReference type="ARBA" id="ARBA00003798"/>
    </source>
</evidence>
<organism evidence="11 12">
    <name type="scientific">Lophium mytilinum</name>
    <dbReference type="NCBI Taxonomy" id="390894"/>
    <lineage>
        <taxon>Eukaryota</taxon>
        <taxon>Fungi</taxon>
        <taxon>Dikarya</taxon>
        <taxon>Ascomycota</taxon>
        <taxon>Pezizomycotina</taxon>
        <taxon>Dothideomycetes</taxon>
        <taxon>Pleosporomycetidae</taxon>
        <taxon>Mytilinidiales</taxon>
        <taxon>Mytilinidiaceae</taxon>
        <taxon>Lophium</taxon>
    </lineage>
</organism>
<dbReference type="Proteomes" id="UP000799750">
    <property type="component" value="Unassembled WGS sequence"/>
</dbReference>
<keyword evidence="6" id="KW-0547">Nucleotide-binding</keyword>
<dbReference type="InterPro" id="IPR027417">
    <property type="entry name" value="P-loop_NTPase"/>
</dbReference>
<evidence type="ECO:0000256" key="4">
    <source>
        <dbReference type="ARBA" id="ARBA00019824"/>
    </source>
</evidence>
<dbReference type="InterPro" id="IPR032319">
    <property type="entry name" value="CLP1_P"/>
</dbReference>
<evidence type="ECO:0000256" key="7">
    <source>
        <dbReference type="ARBA" id="ARBA00022777"/>
    </source>
</evidence>
<evidence type="ECO:0000256" key="8">
    <source>
        <dbReference type="ARBA" id="ARBA00022840"/>
    </source>
</evidence>
<dbReference type="Gene3D" id="3.40.50.300">
    <property type="entry name" value="P-loop containing nucleotide triphosphate hydrolases"/>
    <property type="match status" value="1"/>
</dbReference>
<keyword evidence="8" id="KW-0067">ATP-binding</keyword>
<protein>
    <recommendedName>
        <fullName evidence="4">Polynucleotide 5'-hydroxyl-kinase GRC3</fullName>
    </recommendedName>
    <alternativeName>
        <fullName evidence="3">Polynucleotide 5'-hydroxyl-kinase grc3</fullName>
    </alternativeName>
</protein>
<evidence type="ECO:0000259" key="10">
    <source>
        <dbReference type="Pfam" id="PF16575"/>
    </source>
</evidence>
<keyword evidence="12" id="KW-1185">Reference proteome</keyword>
<evidence type="ECO:0000256" key="5">
    <source>
        <dbReference type="ARBA" id="ARBA00022679"/>
    </source>
</evidence>
<dbReference type="Pfam" id="PF16575">
    <property type="entry name" value="CLP1_P"/>
    <property type="match status" value="1"/>
</dbReference>
<dbReference type="AlphaFoldDB" id="A0A6A6R9D9"/>
<comment type="similarity">
    <text evidence="2">Belongs to the Clp1 family. NOL9/GRC3 subfamily.</text>
</comment>
<dbReference type="GO" id="GO:0000448">
    <property type="term" value="P:cleavage in ITS2 between 5.8S rRNA and LSU-rRNA of tricistronic rRNA transcript (SSU-rRNA, 5.8S rRNA, LSU-rRNA)"/>
    <property type="evidence" value="ECO:0007669"/>
    <property type="project" value="TreeGrafter"/>
</dbReference>
<reference evidence="11" key="1">
    <citation type="journal article" date="2020" name="Stud. Mycol.">
        <title>101 Dothideomycetes genomes: a test case for predicting lifestyles and emergence of pathogens.</title>
        <authorList>
            <person name="Haridas S."/>
            <person name="Albert R."/>
            <person name="Binder M."/>
            <person name="Bloem J."/>
            <person name="Labutti K."/>
            <person name="Salamov A."/>
            <person name="Andreopoulos B."/>
            <person name="Baker S."/>
            <person name="Barry K."/>
            <person name="Bills G."/>
            <person name="Bluhm B."/>
            <person name="Cannon C."/>
            <person name="Castanera R."/>
            <person name="Culley D."/>
            <person name="Daum C."/>
            <person name="Ezra D."/>
            <person name="Gonzalez J."/>
            <person name="Henrissat B."/>
            <person name="Kuo A."/>
            <person name="Liang C."/>
            <person name="Lipzen A."/>
            <person name="Lutzoni F."/>
            <person name="Magnuson J."/>
            <person name="Mondo S."/>
            <person name="Nolan M."/>
            <person name="Ohm R."/>
            <person name="Pangilinan J."/>
            <person name="Park H.-J."/>
            <person name="Ramirez L."/>
            <person name="Alfaro M."/>
            <person name="Sun H."/>
            <person name="Tritt A."/>
            <person name="Yoshinaga Y."/>
            <person name="Zwiers L.-H."/>
            <person name="Turgeon B."/>
            <person name="Goodwin S."/>
            <person name="Spatafora J."/>
            <person name="Crous P."/>
            <person name="Grigoriev I."/>
        </authorList>
    </citation>
    <scope>NUCLEOTIDE SEQUENCE</scope>
    <source>
        <strain evidence="11">CBS 269.34</strain>
    </source>
</reference>
<dbReference type="PANTHER" id="PTHR12755:SF3">
    <property type="entry name" value="POLYNUCLEOTIDE 5'-HYDROXYL-KINASE NOL9"/>
    <property type="match status" value="1"/>
</dbReference>